<dbReference type="InterPro" id="IPR004513">
    <property type="entry name" value="FtsX"/>
</dbReference>
<feature type="transmembrane region" description="Helical" evidence="11">
    <location>
        <begin position="180"/>
        <end position="202"/>
    </location>
</feature>
<evidence type="ECO:0000256" key="2">
    <source>
        <dbReference type="ARBA" id="ARBA00007379"/>
    </source>
</evidence>
<dbReference type="InterPro" id="IPR003838">
    <property type="entry name" value="ABC3_permease_C"/>
</dbReference>
<feature type="transmembrane region" description="Helical" evidence="11">
    <location>
        <begin position="273"/>
        <end position="296"/>
    </location>
</feature>
<evidence type="ECO:0000256" key="4">
    <source>
        <dbReference type="ARBA" id="ARBA00022475"/>
    </source>
</evidence>
<dbReference type="Gene3D" id="3.30.70.3040">
    <property type="match status" value="1"/>
</dbReference>
<evidence type="ECO:0000259" key="13">
    <source>
        <dbReference type="Pfam" id="PF18075"/>
    </source>
</evidence>
<feature type="domain" description="ABC3 transporter permease C-terminal" evidence="12">
    <location>
        <begin position="180"/>
        <end position="302"/>
    </location>
</feature>
<evidence type="ECO:0000256" key="1">
    <source>
        <dbReference type="ARBA" id="ARBA00004651"/>
    </source>
</evidence>
<gene>
    <name evidence="14" type="ORF">COT32_00395</name>
</gene>
<keyword evidence="7 11" id="KW-1133">Transmembrane helix</keyword>
<keyword evidence="4 10" id="KW-1003">Cell membrane</keyword>
<dbReference type="Pfam" id="PF02687">
    <property type="entry name" value="FtsX"/>
    <property type="match status" value="1"/>
</dbReference>
<feature type="domain" description="FtsX extracellular" evidence="13">
    <location>
        <begin position="58"/>
        <end position="146"/>
    </location>
</feature>
<keyword evidence="8 10" id="KW-0472">Membrane</keyword>
<feature type="transmembrane region" description="Helical" evidence="11">
    <location>
        <begin position="20"/>
        <end position="43"/>
    </location>
</feature>
<dbReference type="PANTHER" id="PTHR47755:SF1">
    <property type="entry name" value="CELL DIVISION PROTEIN FTSX"/>
    <property type="match status" value="1"/>
</dbReference>
<evidence type="ECO:0000256" key="10">
    <source>
        <dbReference type="PIRNR" id="PIRNR003097"/>
    </source>
</evidence>
<dbReference type="AlphaFoldDB" id="A0A2H0YP97"/>
<comment type="similarity">
    <text evidence="2 10">Belongs to the ABC-4 integral membrane protein family. FtsX subfamily.</text>
</comment>
<evidence type="ECO:0000256" key="7">
    <source>
        <dbReference type="ARBA" id="ARBA00022989"/>
    </source>
</evidence>
<accession>A0A2H0YP97</accession>
<name>A0A2H0YP97_9BACT</name>
<comment type="caution">
    <text evidence="14">The sequence shown here is derived from an EMBL/GenBank/DDBJ whole genome shotgun (WGS) entry which is preliminary data.</text>
</comment>
<sequence>MLTSFKRIIKTGWKNFSRNISLSSATIFIMVMVISLATLLFIFNPISKTLISILQEKVDVSIYFKEEVSPEEILEVRSEVSKIPEVEEIGFISREQALEKFIERYKDNPVLIESLTEVGYNPFLASLNIKAHQSSQYEQVVKFLETGPFKDLIDKIDYYQRRPVIEKVFSFTAAVNKTGIFLGVILGVIAVLLAFNTIRIAIHNSGEEISIMRLVGASNWFIRGPFLVQGVVVGLIAALITLLITFGACYGFDSKVRAVAPEIGFFNIFLANFWSLLLIQLATGIGLGTVSSLIAIRKYLKI</sequence>
<organism evidence="14 15">
    <name type="scientific">Candidatus Nealsonbacteria bacterium CG08_land_8_20_14_0_20_36_22</name>
    <dbReference type="NCBI Taxonomy" id="1974704"/>
    <lineage>
        <taxon>Bacteria</taxon>
        <taxon>Candidatus Nealsoniibacteriota</taxon>
    </lineage>
</organism>
<dbReference type="GO" id="GO:0051301">
    <property type="term" value="P:cell division"/>
    <property type="evidence" value="ECO:0007669"/>
    <property type="project" value="UniProtKB-KW"/>
</dbReference>
<evidence type="ECO:0000256" key="5">
    <source>
        <dbReference type="ARBA" id="ARBA00022618"/>
    </source>
</evidence>
<dbReference type="PANTHER" id="PTHR47755">
    <property type="entry name" value="CELL DIVISION PROTEIN FTSX"/>
    <property type="match status" value="1"/>
</dbReference>
<protein>
    <recommendedName>
        <fullName evidence="3 10">Cell division protein FtsX</fullName>
    </recommendedName>
</protein>
<keyword evidence="5 10" id="KW-0132">Cell division</keyword>
<proteinExistence type="inferred from homology"/>
<evidence type="ECO:0000259" key="12">
    <source>
        <dbReference type="Pfam" id="PF02687"/>
    </source>
</evidence>
<evidence type="ECO:0000256" key="8">
    <source>
        <dbReference type="ARBA" id="ARBA00023136"/>
    </source>
</evidence>
<reference evidence="15" key="1">
    <citation type="submission" date="2017-09" db="EMBL/GenBank/DDBJ databases">
        <title>Depth-based differentiation of microbial function through sediment-hosted aquifers and enrichment of novel symbionts in the deep terrestrial subsurface.</title>
        <authorList>
            <person name="Probst A.J."/>
            <person name="Ladd B."/>
            <person name="Jarett J.K."/>
            <person name="Geller-Mcgrath D.E."/>
            <person name="Sieber C.M.K."/>
            <person name="Emerson J.B."/>
            <person name="Anantharaman K."/>
            <person name="Thomas B.C."/>
            <person name="Malmstrom R."/>
            <person name="Stieglmeier M."/>
            <person name="Klingl A."/>
            <person name="Woyke T."/>
            <person name="Ryan C.M."/>
            <person name="Banfield J.F."/>
        </authorList>
    </citation>
    <scope>NUCLEOTIDE SEQUENCE [LARGE SCALE GENOMIC DNA]</scope>
</reference>
<evidence type="ECO:0000256" key="3">
    <source>
        <dbReference type="ARBA" id="ARBA00021907"/>
    </source>
</evidence>
<dbReference type="GO" id="GO:0005886">
    <property type="term" value="C:plasma membrane"/>
    <property type="evidence" value="ECO:0007669"/>
    <property type="project" value="UniProtKB-SubCell"/>
</dbReference>
<keyword evidence="6 11" id="KW-0812">Transmembrane</keyword>
<dbReference type="Pfam" id="PF18075">
    <property type="entry name" value="FtsX_ECD"/>
    <property type="match status" value="1"/>
</dbReference>
<feature type="transmembrane region" description="Helical" evidence="11">
    <location>
        <begin position="226"/>
        <end position="253"/>
    </location>
</feature>
<evidence type="ECO:0000256" key="6">
    <source>
        <dbReference type="ARBA" id="ARBA00022692"/>
    </source>
</evidence>
<dbReference type="Proteomes" id="UP000231472">
    <property type="component" value="Unassembled WGS sequence"/>
</dbReference>
<dbReference type="EMBL" id="PEYC01000009">
    <property type="protein sequence ID" value="PIS40324.1"/>
    <property type="molecule type" value="Genomic_DNA"/>
</dbReference>
<dbReference type="PIRSF" id="PIRSF003097">
    <property type="entry name" value="FtsX"/>
    <property type="match status" value="1"/>
</dbReference>
<evidence type="ECO:0000256" key="9">
    <source>
        <dbReference type="ARBA" id="ARBA00023306"/>
    </source>
</evidence>
<evidence type="ECO:0000313" key="15">
    <source>
        <dbReference type="Proteomes" id="UP000231472"/>
    </source>
</evidence>
<comment type="subcellular location">
    <subcellularLocation>
        <location evidence="1">Cell membrane</location>
        <topology evidence="1">Multi-pass membrane protein</topology>
    </subcellularLocation>
</comment>
<evidence type="ECO:0000313" key="14">
    <source>
        <dbReference type="EMBL" id="PIS40324.1"/>
    </source>
</evidence>
<dbReference type="InterPro" id="IPR040690">
    <property type="entry name" value="FtsX_ECD"/>
</dbReference>
<keyword evidence="9 10" id="KW-0131">Cell cycle</keyword>
<evidence type="ECO:0000256" key="11">
    <source>
        <dbReference type="SAM" id="Phobius"/>
    </source>
</evidence>